<evidence type="ECO:0000313" key="3">
    <source>
        <dbReference type="EMBL" id="QHI73769.1"/>
    </source>
</evidence>
<sequence length="89" mass="9728">MDENTILFLIAIVGCFVGLGGWLSGRDKRIVGDAEWRGAINGKLDAILGIDKRVTALENEVKEHGKAIAKVEESAKSAHHRIDGMEEKE</sequence>
<keyword evidence="4" id="KW-1185">Reference proteome</keyword>
<keyword evidence="2" id="KW-1133">Transmembrane helix</keyword>
<feature type="transmembrane region" description="Helical" evidence="2">
    <location>
        <begin position="6"/>
        <end position="23"/>
    </location>
</feature>
<organism evidence="3 4">
    <name type="scientific">Aminipila terrae</name>
    <dbReference type="NCBI Taxonomy" id="2697030"/>
    <lineage>
        <taxon>Bacteria</taxon>
        <taxon>Bacillati</taxon>
        <taxon>Bacillota</taxon>
        <taxon>Clostridia</taxon>
        <taxon>Peptostreptococcales</taxon>
        <taxon>Anaerovoracaceae</taxon>
        <taxon>Aminipila</taxon>
    </lineage>
</organism>
<name>A0A6P1MGD2_9FIRM</name>
<reference evidence="3 4" key="1">
    <citation type="submission" date="2020-01" db="EMBL/GenBank/DDBJ databases">
        <title>Genomic analysis of Aminipila sp. CBA3637.</title>
        <authorList>
            <person name="Kim Y.B."/>
            <person name="Roh S.W."/>
        </authorList>
    </citation>
    <scope>NUCLEOTIDE SEQUENCE [LARGE SCALE GENOMIC DNA]</scope>
    <source>
        <strain evidence="3 4">CBA3637</strain>
    </source>
</reference>
<gene>
    <name evidence="3" type="ORF">Ami3637_16505</name>
</gene>
<dbReference type="Proteomes" id="UP000463883">
    <property type="component" value="Chromosome"/>
</dbReference>
<evidence type="ECO:0000256" key="2">
    <source>
        <dbReference type="SAM" id="Phobius"/>
    </source>
</evidence>
<evidence type="ECO:0000313" key="4">
    <source>
        <dbReference type="Proteomes" id="UP000463883"/>
    </source>
</evidence>
<accession>A0A6P1MGD2</accession>
<feature type="coiled-coil region" evidence="1">
    <location>
        <begin position="54"/>
        <end position="88"/>
    </location>
</feature>
<dbReference type="EMBL" id="CP047591">
    <property type="protein sequence ID" value="QHI73769.1"/>
    <property type="molecule type" value="Genomic_DNA"/>
</dbReference>
<evidence type="ECO:0000256" key="1">
    <source>
        <dbReference type="SAM" id="Coils"/>
    </source>
</evidence>
<keyword evidence="2" id="KW-0812">Transmembrane</keyword>
<dbReference type="AlphaFoldDB" id="A0A6P1MGD2"/>
<protein>
    <submittedName>
        <fullName evidence="3">Uncharacterized protein</fullName>
    </submittedName>
</protein>
<dbReference type="KEGG" id="amic:Ami3637_16505"/>
<keyword evidence="2" id="KW-0472">Membrane</keyword>
<proteinExistence type="predicted"/>
<keyword evidence="1" id="KW-0175">Coiled coil</keyword>
<dbReference type="RefSeq" id="WP_162363532.1">
    <property type="nucleotide sequence ID" value="NZ_CP047591.1"/>
</dbReference>